<sequence>MPELVMAASSASPVAQDVANIQSLAIWAADRLGVVQDIDPDAYEVMRGSLASIMEGVRSALMETTPPAAEPHPASWTNALVLGVQQLVTTLRAPGAGGVSIEAMVAAQEAMKASMTSLSAEAVSLTHAARAVSTGAAAGELPAGLSGLLQICLALVAMIVAAVPKRDWKQHAESAPATSGDHVPLRYNVEELQAYFSKRPAIVVQRNAAVLTQLSAFTVAILADWQIGKWEANMPARAKWIRQIMEGLGPAYIKIAQQLSTRVDVIPQVYINELQRLQDNVKVFPTVEARRVLEEGLGRPVDTVFEWLSEDPIAAASLGQVYRGKLRAEWGGSEVAVKVQRPGALESAALDIFVMRRAAILFSMIPGMSDKWAEALDDWASRFFQEMDYQLEAYNTMTFKKHMEGLSGIMVATVYPELTSRKIIVTQWIEGERLADSKTEDVKALCGTLLNCYLIQLLETGLLHADPHPGNLMRTPDGKIVILDFGLMTEVTEDQRIALVEYIAHLTMEDWEGVASDLEKLGFFPEGTKLPPGAEKVIAPVMQLMMGQLVQGGGLGKLNILGLTSQLKDVSINYKLAIPPYFALVIRAFSVIEGIALKVDPKYAIVQECMPYMSRRLLTDNNPRMRAALHKLLYGNSTRLDVDRLAKMISSFTNFSTAPVDTPLATGPTFSAAASSNSNVPARRRDGTLLSGLLTGGADEPVLTEPMKEVLKVVFSKDGSYAQEILVDEAVAAIDAMSREAMGETLRLVTASATTMAALRSVEALGPLRAMLLPLPLPMDMMQSMQPAVALSNEDKQALNTIRALLDLLVPGPGSAGPNVAGMGVRAVRTMGEVAPLLPELLPGLQVTLEMFMRQLVRRMALRLAEDLDTAAKVQAQQRATTAAQGGQYYSPGMTFAQQQAAMQQMGLGGGQAMMGQQAPSPRNPPSPSPRGSSYF</sequence>
<protein>
    <recommendedName>
        <fullName evidence="3">Protein kinase domain-containing protein</fullName>
    </recommendedName>
</protein>
<dbReference type="InterPro" id="IPR011009">
    <property type="entry name" value="Kinase-like_dom_sf"/>
</dbReference>
<dbReference type="InterPro" id="IPR000719">
    <property type="entry name" value="Prot_kinase_dom"/>
</dbReference>
<dbReference type="GO" id="GO:0005524">
    <property type="term" value="F:ATP binding"/>
    <property type="evidence" value="ECO:0007669"/>
    <property type="project" value="InterPro"/>
</dbReference>
<dbReference type="PANTHER" id="PTHR10566">
    <property type="entry name" value="CHAPERONE-ACTIVITY OF BC1 COMPLEX CABC1 -RELATED"/>
    <property type="match status" value="1"/>
</dbReference>
<evidence type="ECO:0000256" key="2">
    <source>
        <dbReference type="SAM" id="MobiDB-lite"/>
    </source>
</evidence>
<dbReference type="GO" id="GO:0004672">
    <property type="term" value="F:protein kinase activity"/>
    <property type="evidence" value="ECO:0007669"/>
    <property type="project" value="InterPro"/>
</dbReference>
<dbReference type="PANTHER" id="PTHR10566:SF118">
    <property type="entry name" value="PROTEIN KINASE DOMAIN-CONTAINING PROTEIN"/>
    <property type="match status" value="1"/>
</dbReference>
<dbReference type="SUPFAM" id="SSF56112">
    <property type="entry name" value="Protein kinase-like (PK-like)"/>
    <property type="match status" value="1"/>
</dbReference>
<feature type="region of interest" description="Disordered" evidence="2">
    <location>
        <begin position="907"/>
        <end position="936"/>
    </location>
</feature>
<evidence type="ECO:0000313" key="4">
    <source>
        <dbReference type="EMBL" id="CAD8672159.1"/>
    </source>
</evidence>
<reference evidence="4" key="1">
    <citation type="submission" date="2021-01" db="EMBL/GenBank/DDBJ databases">
        <authorList>
            <person name="Corre E."/>
            <person name="Pelletier E."/>
            <person name="Niang G."/>
            <person name="Scheremetjew M."/>
            <person name="Finn R."/>
            <person name="Kale V."/>
            <person name="Holt S."/>
            <person name="Cochrane G."/>
            <person name="Meng A."/>
            <person name="Brown T."/>
            <person name="Cohen L."/>
        </authorList>
    </citation>
    <scope>NUCLEOTIDE SEQUENCE</scope>
    <source>
        <strain evidence="4">SAG 11-49</strain>
    </source>
</reference>
<evidence type="ECO:0000259" key="3">
    <source>
        <dbReference type="PROSITE" id="PS50011"/>
    </source>
</evidence>
<dbReference type="Gene3D" id="1.10.510.10">
    <property type="entry name" value="Transferase(Phosphotransferase) domain 1"/>
    <property type="match status" value="1"/>
</dbReference>
<dbReference type="Pfam" id="PF03109">
    <property type="entry name" value="ABC1"/>
    <property type="match status" value="1"/>
</dbReference>
<dbReference type="EMBL" id="HBFB01009049">
    <property type="protein sequence ID" value="CAD8672159.1"/>
    <property type="molecule type" value="Transcribed_RNA"/>
</dbReference>
<dbReference type="InterPro" id="IPR050154">
    <property type="entry name" value="UbiB_kinase"/>
</dbReference>
<dbReference type="AlphaFoldDB" id="A0A7S0RB76"/>
<dbReference type="PROSITE" id="PS50011">
    <property type="entry name" value="PROTEIN_KINASE_DOM"/>
    <property type="match status" value="1"/>
</dbReference>
<evidence type="ECO:0000256" key="1">
    <source>
        <dbReference type="ARBA" id="ARBA00009670"/>
    </source>
</evidence>
<feature type="domain" description="Protein kinase" evidence="3">
    <location>
        <begin position="307"/>
        <end position="640"/>
    </location>
</feature>
<accession>A0A7S0RB76</accession>
<gene>
    <name evidence="4" type="ORF">CLEI1391_LOCUS5103</name>
</gene>
<dbReference type="InterPro" id="IPR004147">
    <property type="entry name" value="ABC1_dom"/>
</dbReference>
<organism evidence="4">
    <name type="scientific">Chlamydomonas leiostraca</name>
    <dbReference type="NCBI Taxonomy" id="1034604"/>
    <lineage>
        <taxon>Eukaryota</taxon>
        <taxon>Viridiplantae</taxon>
        <taxon>Chlorophyta</taxon>
        <taxon>core chlorophytes</taxon>
        <taxon>Chlorophyceae</taxon>
        <taxon>CS clade</taxon>
        <taxon>Chlamydomonadales</taxon>
        <taxon>Chlamydomonadaceae</taxon>
        <taxon>Chlamydomonas</taxon>
    </lineage>
</organism>
<dbReference type="CDD" id="cd05121">
    <property type="entry name" value="ABC1_ADCK3-like"/>
    <property type="match status" value="1"/>
</dbReference>
<proteinExistence type="inferred from homology"/>
<name>A0A7S0RB76_9CHLO</name>
<comment type="similarity">
    <text evidence="1">Belongs to the protein kinase superfamily. ADCK protein kinase family.</text>
</comment>